<accession>A0A1I6AK79</accession>
<dbReference type="EMBL" id="FOWW01000013">
    <property type="protein sequence ID" value="SFQ69096.1"/>
    <property type="molecule type" value="Genomic_DNA"/>
</dbReference>
<dbReference type="OrthoDB" id="8452484at2"/>
<evidence type="ECO:0000313" key="4">
    <source>
        <dbReference type="Proteomes" id="UP000198727"/>
    </source>
</evidence>
<dbReference type="GO" id="GO:0003824">
    <property type="term" value="F:catalytic activity"/>
    <property type="evidence" value="ECO:0007669"/>
    <property type="project" value="InterPro"/>
</dbReference>
<dbReference type="CDD" id="cd06558">
    <property type="entry name" value="crotonase-like"/>
    <property type="match status" value="1"/>
</dbReference>
<proteinExistence type="inferred from homology"/>
<keyword evidence="4" id="KW-1185">Reference proteome</keyword>
<dbReference type="PROSITE" id="PS00166">
    <property type="entry name" value="ENOYL_COA_HYDRATASE"/>
    <property type="match status" value="1"/>
</dbReference>
<dbReference type="InterPro" id="IPR018376">
    <property type="entry name" value="Enoyl-CoA_hyd/isom_CS"/>
</dbReference>
<name>A0A1I6AK79_9PSEU</name>
<dbReference type="RefSeq" id="WP_092536188.1">
    <property type="nucleotide sequence ID" value="NZ_FOWW01000013.1"/>
</dbReference>
<dbReference type="Proteomes" id="UP000198727">
    <property type="component" value="Unassembled WGS sequence"/>
</dbReference>
<dbReference type="SUPFAM" id="SSF52096">
    <property type="entry name" value="ClpP/crotonase"/>
    <property type="match status" value="1"/>
</dbReference>
<gene>
    <name evidence="3" type="ORF">SAMN05421810_11326</name>
</gene>
<dbReference type="InterPro" id="IPR029045">
    <property type="entry name" value="ClpP/crotonase-like_dom_sf"/>
</dbReference>
<dbReference type="Gene3D" id="3.90.226.10">
    <property type="entry name" value="2-enoyl-CoA Hydratase, Chain A, domain 1"/>
    <property type="match status" value="1"/>
</dbReference>
<organism evidence="3 4">
    <name type="scientific">Amycolatopsis arida</name>
    <dbReference type="NCBI Taxonomy" id="587909"/>
    <lineage>
        <taxon>Bacteria</taxon>
        <taxon>Bacillati</taxon>
        <taxon>Actinomycetota</taxon>
        <taxon>Actinomycetes</taxon>
        <taxon>Pseudonocardiales</taxon>
        <taxon>Pseudonocardiaceae</taxon>
        <taxon>Amycolatopsis</taxon>
    </lineage>
</organism>
<dbReference type="STRING" id="587909.SAMN05421810_11326"/>
<dbReference type="GO" id="GO:0006635">
    <property type="term" value="P:fatty acid beta-oxidation"/>
    <property type="evidence" value="ECO:0007669"/>
    <property type="project" value="TreeGrafter"/>
</dbReference>
<dbReference type="Pfam" id="PF00378">
    <property type="entry name" value="ECH_1"/>
    <property type="match status" value="1"/>
</dbReference>
<reference evidence="4" key="1">
    <citation type="submission" date="2016-10" db="EMBL/GenBank/DDBJ databases">
        <authorList>
            <person name="Varghese N."/>
            <person name="Submissions S."/>
        </authorList>
    </citation>
    <scope>NUCLEOTIDE SEQUENCE [LARGE SCALE GENOMIC DNA]</scope>
    <source>
        <strain evidence="4">CGMCC 4.5579</strain>
    </source>
</reference>
<dbReference type="PANTHER" id="PTHR11941">
    <property type="entry name" value="ENOYL-COA HYDRATASE-RELATED"/>
    <property type="match status" value="1"/>
</dbReference>
<evidence type="ECO:0000256" key="1">
    <source>
        <dbReference type="ARBA" id="ARBA00005254"/>
    </source>
</evidence>
<protein>
    <submittedName>
        <fullName evidence="3">Polyketide biosynthesis enoyl-CoA hydratase PksI</fullName>
    </submittedName>
</protein>
<dbReference type="NCBIfam" id="NF005496">
    <property type="entry name" value="PRK07110.1"/>
    <property type="match status" value="1"/>
</dbReference>
<dbReference type="InterPro" id="IPR001753">
    <property type="entry name" value="Enoyl-CoA_hydra/iso"/>
</dbReference>
<evidence type="ECO:0000313" key="3">
    <source>
        <dbReference type="EMBL" id="SFQ69096.1"/>
    </source>
</evidence>
<dbReference type="AlphaFoldDB" id="A0A1I6AK79"/>
<evidence type="ECO:0000256" key="2">
    <source>
        <dbReference type="RuleBase" id="RU003707"/>
    </source>
</evidence>
<comment type="similarity">
    <text evidence="1 2">Belongs to the enoyl-CoA hydratase/isomerase family.</text>
</comment>
<sequence length="252" mass="27199">MSATAGPVSVRVDRRVALVTMADEAGRNALSPTLTAALRAALDRAVADPAVRVVVVTGTPAVFATGASREYLLRPERENVEPAVRAFLRCPLPVVAAMRGHALGGGLTQGLYADLPVLSERSYYAANYLNYGLVPEYGTTWLLPAKLGPVLGTELLYTARGYRGAELRDRGAPLRVTGHDRVLPEALDLARGIARAPRSTVELLKQQLATQTLARSDAAIAAESGPHERSWHSAEFHRLVRRRYGDAEEIAR</sequence>
<dbReference type="PANTHER" id="PTHR11941:SF133">
    <property type="entry name" value="1,2-EPOXYPHENYLACETYL-COA ISOMERASE"/>
    <property type="match status" value="1"/>
</dbReference>